<feature type="domain" description="HNH nuclease" evidence="2">
    <location>
        <begin position="371"/>
        <end position="424"/>
    </location>
</feature>
<dbReference type="RefSeq" id="WP_304600664.1">
    <property type="nucleotide sequence ID" value="NZ_JAUQYP010000001.1"/>
</dbReference>
<name>A0ABT9D829_9CELL</name>
<dbReference type="InterPro" id="IPR003615">
    <property type="entry name" value="HNH_nuc"/>
</dbReference>
<keyword evidence="4" id="KW-1185">Reference proteome</keyword>
<dbReference type="Gene3D" id="1.10.30.50">
    <property type="match status" value="1"/>
</dbReference>
<protein>
    <submittedName>
        <fullName evidence="3">DUF222 domain-containing protein</fullName>
    </submittedName>
</protein>
<comment type="caution">
    <text evidence="3">The sequence shown here is derived from an EMBL/GenBank/DDBJ whole genome shotgun (WGS) entry which is preliminary data.</text>
</comment>
<dbReference type="Proteomes" id="UP001232536">
    <property type="component" value="Unassembled WGS sequence"/>
</dbReference>
<dbReference type="Pfam" id="PF02720">
    <property type="entry name" value="DUF222"/>
    <property type="match status" value="1"/>
</dbReference>
<dbReference type="Pfam" id="PF13391">
    <property type="entry name" value="HNH_2"/>
    <property type="match status" value="1"/>
</dbReference>
<dbReference type="InterPro" id="IPR003870">
    <property type="entry name" value="DUF222"/>
</dbReference>
<proteinExistence type="predicted"/>
<feature type="compositionally biased region" description="Low complexity" evidence="1">
    <location>
        <begin position="464"/>
        <end position="479"/>
    </location>
</feature>
<sequence length="528" mass="55601">MFDPGGARPTAGGAAALARLDELVAAATSLGDVVAGCGGWSGGQRSGALRRLDRLAGALATVRSGLLVAEQRSQGSVGPGDRDFIATRARMTRTGLGEARREVRQAETLTALPAVADAVGDGRVPLPHLDALARVTATAGDRATTELARPETQARLVRMAEQQSAREFGASAARLVASFDPETLERTVEAQRRERFLVLSRQPDGTHLKGRLDHLSAEVLRTAIAAAGQAPDGDRTKAQADADALVAVAERAIAGTAGVRARRTSPGGQLLPDAAQDAADARVSGVSNRPTVSVLVPVETFAELRAAQQRREAGDEGGWRPVEPAVLEDGTPLAMSQLARMLCDSEVGRIVMSADGVPLDLGRTERLYTGQQRRAVIVRDRQCAWNGCDVPAAYCEVHHIRWWDRHQGRTSVENGVLLCSHHHHVVHQLDLDIVRLSRPPSRGPMLGDPARYRFATRGGRCVSAPPGRAAPPGDAAQPGVCTPPGGGGPPREVALVGVDVPPGDGSPADTLFEDPPAHRAADLVRGRA</sequence>
<gene>
    <name evidence="3" type="ORF">Q6348_07420</name>
</gene>
<dbReference type="CDD" id="cd00085">
    <property type="entry name" value="HNHc"/>
    <property type="match status" value="1"/>
</dbReference>
<dbReference type="EMBL" id="JAUQYP010000001">
    <property type="protein sequence ID" value="MDO8107027.1"/>
    <property type="molecule type" value="Genomic_DNA"/>
</dbReference>
<reference evidence="3 4" key="1">
    <citation type="submission" date="2023-07" db="EMBL/GenBank/DDBJ databases">
        <title>Description of novel actinomycetes strains, isolated from tidal flat sediment.</title>
        <authorList>
            <person name="Lu C."/>
        </authorList>
    </citation>
    <scope>NUCLEOTIDE SEQUENCE [LARGE SCALE GENOMIC DNA]</scope>
    <source>
        <strain evidence="3 4">SYSU T00b441</strain>
    </source>
</reference>
<organism evidence="3 4">
    <name type="scientific">Actinotalea lenta</name>
    <dbReference type="NCBI Taxonomy" id="3064654"/>
    <lineage>
        <taxon>Bacteria</taxon>
        <taxon>Bacillati</taxon>
        <taxon>Actinomycetota</taxon>
        <taxon>Actinomycetes</taxon>
        <taxon>Micrococcales</taxon>
        <taxon>Cellulomonadaceae</taxon>
        <taxon>Actinotalea</taxon>
    </lineage>
</organism>
<feature type="compositionally biased region" description="Basic and acidic residues" evidence="1">
    <location>
        <begin position="515"/>
        <end position="528"/>
    </location>
</feature>
<evidence type="ECO:0000313" key="4">
    <source>
        <dbReference type="Proteomes" id="UP001232536"/>
    </source>
</evidence>
<accession>A0ABT9D829</accession>
<feature type="region of interest" description="Disordered" evidence="1">
    <location>
        <begin position="463"/>
        <end position="528"/>
    </location>
</feature>
<evidence type="ECO:0000256" key="1">
    <source>
        <dbReference type="SAM" id="MobiDB-lite"/>
    </source>
</evidence>
<evidence type="ECO:0000259" key="2">
    <source>
        <dbReference type="SMART" id="SM00507"/>
    </source>
</evidence>
<evidence type="ECO:0000313" key="3">
    <source>
        <dbReference type="EMBL" id="MDO8107027.1"/>
    </source>
</evidence>
<dbReference type="SMART" id="SM00507">
    <property type="entry name" value="HNHc"/>
    <property type="match status" value="1"/>
</dbReference>